<dbReference type="AlphaFoldDB" id="A0A4Q7KGM6"/>
<feature type="signal peptide" evidence="1">
    <location>
        <begin position="1"/>
        <end position="28"/>
    </location>
</feature>
<dbReference type="RefSeq" id="WP_130347310.1">
    <property type="nucleotide sequence ID" value="NZ_SGWQ01000010.1"/>
</dbReference>
<gene>
    <name evidence="2" type="ORF">EV193_110150</name>
</gene>
<proteinExistence type="predicted"/>
<sequence>MRKFAARSAIALAAAGLVCFGSASTASADERTGGDGVTCPMTYTNDVPTNADYLNAWNNAGACLGAGAAEGLSAAWAGAFPTIVGGALNTPLPGMPGMPVR</sequence>
<dbReference type="EMBL" id="SGWQ01000010">
    <property type="protein sequence ID" value="RZS34000.1"/>
    <property type="molecule type" value="Genomic_DNA"/>
</dbReference>
<evidence type="ECO:0000313" key="3">
    <source>
        <dbReference type="Proteomes" id="UP000294257"/>
    </source>
</evidence>
<protein>
    <recommendedName>
        <fullName evidence="4">Secreted protein</fullName>
    </recommendedName>
</protein>
<keyword evidence="3" id="KW-1185">Reference proteome</keyword>
<name>A0A4Q7KGM6_9PSEU</name>
<keyword evidence="1" id="KW-0732">Signal</keyword>
<evidence type="ECO:0000313" key="2">
    <source>
        <dbReference type="EMBL" id="RZS34000.1"/>
    </source>
</evidence>
<evidence type="ECO:0000256" key="1">
    <source>
        <dbReference type="SAM" id="SignalP"/>
    </source>
</evidence>
<reference evidence="2 3" key="1">
    <citation type="submission" date="2019-02" db="EMBL/GenBank/DDBJ databases">
        <title>Genomic Encyclopedia of Type Strains, Phase IV (KMG-IV): sequencing the most valuable type-strain genomes for metagenomic binning, comparative biology and taxonomic classification.</title>
        <authorList>
            <person name="Goeker M."/>
        </authorList>
    </citation>
    <scope>NUCLEOTIDE SEQUENCE [LARGE SCALE GENOMIC DNA]</scope>
    <source>
        <strain evidence="2 3">DSM 101727</strain>
    </source>
</reference>
<feature type="chain" id="PRO_5020570626" description="Secreted protein" evidence="1">
    <location>
        <begin position="29"/>
        <end position="101"/>
    </location>
</feature>
<organism evidence="2 3">
    <name type="scientific">Herbihabitans rhizosphaerae</name>
    <dbReference type="NCBI Taxonomy" id="1872711"/>
    <lineage>
        <taxon>Bacteria</taxon>
        <taxon>Bacillati</taxon>
        <taxon>Actinomycetota</taxon>
        <taxon>Actinomycetes</taxon>
        <taxon>Pseudonocardiales</taxon>
        <taxon>Pseudonocardiaceae</taxon>
        <taxon>Herbihabitans</taxon>
    </lineage>
</organism>
<comment type="caution">
    <text evidence="2">The sequence shown here is derived from an EMBL/GenBank/DDBJ whole genome shotgun (WGS) entry which is preliminary data.</text>
</comment>
<evidence type="ECO:0008006" key="4">
    <source>
        <dbReference type="Google" id="ProtNLM"/>
    </source>
</evidence>
<accession>A0A4Q7KGM6</accession>
<dbReference type="Proteomes" id="UP000294257">
    <property type="component" value="Unassembled WGS sequence"/>
</dbReference>